<dbReference type="PANTHER" id="PTHR43606:SF1">
    <property type="entry name" value="PHOD-LIKE PHOSPHATASE METALLOPHOSPHATASE DOMAIN-CONTAINING PROTEIN"/>
    <property type="match status" value="1"/>
</dbReference>
<sequence>MPEPTFLGPLGRRSFLLGGAAAGSALFLPDRSVAAPLLARSGRPMLTDGVQSGDVSASAAVVWARADRVARMYVEISPTETFRNVRRVRGPVLDARTDLTGKTLLRGLPAGQDVHYRVVLADPDDDTVTGEPQIGRFRTSPTGASDIRFVWSADLGGQGWGIDRSRGGYRIFESMRRLSPDFFLCSGDLIYADGVIPSEKPLSDGTVWRNVVTPAKSKVAETLDEYRGNYRYNLLDDSLRRFNAEVAQINSWDDHEVINNWYPGEILDDPRYTEKRVDVLAARARQAFHEYLPTRTRGDDDGRIYRVQRYGELLDVFVLDMRSYKDPNTPGRETVSDGGVFGRRQLAWLKEQLKASRATWKVLAADMPLSLVVPDGTAVEALAQGDHGSPLGRELEIAELLAYAKRNRIRGMVWLTGDVHYTAAHHYQPSRAAFTDFDPFWEFVSGPLNAAVGVEPEPNPVDNTFGPEVVFSKGAPSPEVNNPGFGYQYFGEVSIDGESRVMTVRLRDINGVVAHSVELPPEGLAF</sequence>
<dbReference type="PROSITE" id="PS51318">
    <property type="entry name" value="TAT"/>
    <property type="match status" value="1"/>
</dbReference>
<dbReference type="EMBL" id="JAALAA010000003">
    <property type="protein sequence ID" value="NGN91988.1"/>
    <property type="molecule type" value="Genomic_DNA"/>
</dbReference>
<dbReference type="InterPro" id="IPR052900">
    <property type="entry name" value="Phospholipid_Metab_Enz"/>
</dbReference>
<feature type="domain" description="PhoD-like phosphatase metallophosphatase" evidence="1">
    <location>
        <begin position="155"/>
        <end position="506"/>
    </location>
</feature>
<dbReference type="InterPro" id="IPR018946">
    <property type="entry name" value="PhoD-like_MPP"/>
</dbReference>
<feature type="domain" description="Phospholipase D N-terminal" evidence="2">
    <location>
        <begin position="49"/>
        <end position="139"/>
    </location>
</feature>
<accession>A0A6M1R2R3</accession>
<dbReference type="InterPro" id="IPR038607">
    <property type="entry name" value="PhoD-like_sf"/>
</dbReference>
<reference evidence="3 4" key="1">
    <citation type="submission" date="2020-02" db="EMBL/GenBank/DDBJ databases">
        <title>Whole-genome analyses of novel actinobacteria.</title>
        <authorList>
            <person name="Sahin N."/>
        </authorList>
    </citation>
    <scope>NUCLEOTIDE SEQUENCE [LARGE SCALE GENOMIC DNA]</scope>
    <source>
        <strain evidence="3 4">KC13</strain>
    </source>
</reference>
<name>A0A6M1R2R3_9ACTN</name>
<keyword evidence="4" id="KW-1185">Reference proteome</keyword>
<dbReference type="InterPro" id="IPR032093">
    <property type="entry name" value="PhoD_N"/>
</dbReference>
<comment type="caution">
    <text evidence="3">The sequence shown here is derived from an EMBL/GenBank/DDBJ whole genome shotgun (WGS) entry which is preliminary data.</text>
</comment>
<evidence type="ECO:0000259" key="2">
    <source>
        <dbReference type="Pfam" id="PF16655"/>
    </source>
</evidence>
<evidence type="ECO:0000259" key="1">
    <source>
        <dbReference type="Pfam" id="PF09423"/>
    </source>
</evidence>
<dbReference type="InterPro" id="IPR006311">
    <property type="entry name" value="TAT_signal"/>
</dbReference>
<dbReference type="Pfam" id="PF16655">
    <property type="entry name" value="PhoD_N"/>
    <property type="match status" value="1"/>
</dbReference>
<dbReference type="RefSeq" id="WP_165109758.1">
    <property type="nucleotide sequence ID" value="NZ_JAALAA010000003.1"/>
</dbReference>
<evidence type="ECO:0000313" key="3">
    <source>
        <dbReference type="EMBL" id="NGN91988.1"/>
    </source>
</evidence>
<dbReference type="Proteomes" id="UP000483261">
    <property type="component" value="Unassembled WGS sequence"/>
</dbReference>
<dbReference type="PANTHER" id="PTHR43606">
    <property type="entry name" value="PHOSPHATASE, PUTATIVE (AFU_ORTHOLOGUE AFUA_6G08710)-RELATED"/>
    <property type="match status" value="1"/>
</dbReference>
<dbReference type="Gene3D" id="2.60.40.380">
    <property type="entry name" value="Purple acid phosphatase-like, N-terminal"/>
    <property type="match status" value="1"/>
</dbReference>
<dbReference type="Gene3D" id="3.60.21.70">
    <property type="entry name" value="PhoD-like phosphatase"/>
    <property type="match status" value="1"/>
</dbReference>
<protein>
    <submittedName>
        <fullName evidence="3">Alkaline phosphatase</fullName>
    </submittedName>
</protein>
<dbReference type="AlphaFoldDB" id="A0A6M1R2R3"/>
<proteinExistence type="predicted"/>
<gene>
    <name evidence="3" type="ORF">G5C66_04455</name>
</gene>
<evidence type="ECO:0000313" key="4">
    <source>
        <dbReference type="Proteomes" id="UP000483261"/>
    </source>
</evidence>
<dbReference type="CDD" id="cd07389">
    <property type="entry name" value="MPP_PhoD"/>
    <property type="match status" value="1"/>
</dbReference>
<dbReference type="SUPFAM" id="SSF56300">
    <property type="entry name" value="Metallo-dependent phosphatases"/>
    <property type="match status" value="1"/>
</dbReference>
<dbReference type="Pfam" id="PF09423">
    <property type="entry name" value="PhoD"/>
    <property type="match status" value="1"/>
</dbReference>
<organism evidence="3 4">
    <name type="scientific">Nocardioides turkmenicus</name>
    <dbReference type="NCBI Taxonomy" id="2711220"/>
    <lineage>
        <taxon>Bacteria</taxon>
        <taxon>Bacillati</taxon>
        <taxon>Actinomycetota</taxon>
        <taxon>Actinomycetes</taxon>
        <taxon>Propionibacteriales</taxon>
        <taxon>Nocardioidaceae</taxon>
        <taxon>Nocardioides</taxon>
    </lineage>
</organism>
<dbReference type="InterPro" id="IPR029052">
    <property type="entry name" value="Metallo-depent_PP-like"/>
</dbReference>